<organism evidence="10 11">
    <name type="scientific">Brassica napus</name>
    <name type="common">Rape</name>
    <dbReference type="NCBI Taxonomy" id="3708"/>
    <lineage>
        <taxon>Eukaryota</taxon>
        <taxon>Viridiplantae</taxon>
        <taxon>Streptophyta</taxon>
        <taxon>Embryophyta</taxon>
        <taxon>Tracheophyta</taxon>
        <taxon>Spermatophyta</taxon>
        <taxon>Magnoliopsida</taxon>
        <taxon>eudicotyledons</taxon>
        <taxon>Gunneridae</taxon>
        <taxon>Pentapetalae</taxon>
        <taxon>rosids</taxon>
        <taxon>malvids</taxon>
        <taxon>Brassicales</taxon>
        <taxon>Brassicaceae</taxon>
        <taxon>Brassiceae</taxon>
        <taxon>Brassica</taxon>
    </lineage>
</organism>
<dbReference type="InterPro" id="IPR013815">
    <property type="entry name" value="ATP_grasp_subdomain_1"/>
</dbReference>
<feature type="domain" description="Alpha-glucan water dikinase phosphohistidine-like" evidence="8">
    <location>
        <begin position="1"/>
        <end position="58"/>
    </location>
</feature>
<evidence type="ECO:0000256" key="4">
    <source>
        <dbReference type="ARBA" id="ARBA00022741"/>
    </source>
</evidence>
<sequence>MPDVLSHVSVRARNGKICFATCFDSGILSDLQAMDGKVLSLKPTSADVVYREVSESELSSQSSDNLEDVPPPSISLVKKQFVGRYAISSEEFTNDLVGAKSRNIGYLKGKVPSWVGIPTSVALPFGVFEKVLSEKANQAVSEKLQVLKKSLDEGDQGALGEIRKTVLGPVAPSELVEELKSTMRSSDMPWPGDESEQRWEQAWSAIKKV</sequence>
<evidence type="ECO:0000313" key="9">
    <source>
        <dbReference type="EMBL" id="CAF1820607.1"/>
    </source>
</evidence>
<reference evidence="10 11" key="1">
    <citation type="journal article" date="2014" name="Science">
        <title>Plant genetics. Early allopolyploid evolution in the post-Neolithic Brassica napus oilseed genome.</title>
        <authorList>
            <person name="Chalhoub B."/>
            <person name="Denoeud F."/>
            <person name="Liu S."/>
            <person name="Parkin I.A."/>
            <person name="Tang H."/>
            <person name="Wang X."/>
            <person name="Chiquet J."/>
            <person name="Belcram H."/>
            <person name="Tong C."/>
            <person name="Samans B."/>
            <person name="Correa M."/>
            <person name="Da Silva C."/>
            <person name="Just J."/>
            <person name="Falentin C."/>
            <person name="Koh C.S."/>
            <person name="Le Clainche I."/>
            <person name="Bernard M."/>
            <person name="Bento P."/>
            <person name="Noel B."/>
            <person name="Labadie K."/>
            <person name="Alberti A."/>
            <person name="Charles M."/>
            <person name="Arnaud D."/>
            <person name="Guo H."/>
            <person name="Daviaud C."/>
            <person name="Alamery S."/>
            <person name="Jabbari K."/>
            <person name="Zhao M."/>
            <person name="Edger P.P."/>
            <person name="Chelaifa H."/>
            <person name="Tack D."/>
            <person name="Lassalle G."/>
            <person name="Mestiri I."/>
            <person name="Schnel N."/>
            <person name="Le Paslier M.C."/>
            <person name="Fan G."/>
            <person name="Renault V."/>
            <person name="Bayer P.E."/>
            <person name="Golicz A.A."/>
            <person name="Manoli S."/>
            <person name="Lee T.H."/>
            <person name="Thi V.H."/>
            <person name="Chalabi S."/>
            <person name="Hu Q."/>
            <person name="Fan C."/>
            <person name="Tollenaere R."/>
            <person name="Lu Y."/>
            <person name="Battail C."/>
            <person name="Shen J."/>
            <person name="Sidebottom C.H."/>
            <person name="Wang X."/>
            <person name="Canaguier A."/>
            <person name="Chauveau A."/>
            <person name="Berard A."/>
            <person name="Deniot G."/>
            <person name="Guan M."/>
            <person name="Liu Z."/>
            <person name="Sun F."/>
            <person name="Lim Y.P."/>
            <person name="Lyons E."/>
            <person name="Town C.D."/>
            <person name="Bancroft I."/>
            <person name="Wang X."/>
            <person name="Meng J."/>
            <person name="Ma J."/>
            <person name="Pires J.C."/>
            <person name="King G.J."/>
            <person name="Brunel D."/>
            <person name="Delourme R."/>
            <person name="Renard M."/>
            <person name="Aury J.M."/>
            <person name="Adams K.L."/>
            <person name="Batley J."/>
            <person name="Snowdon R.J."/>
            <person name="Tost J."/>
            <person name="Edwards D."/>
            <person name="Zhou Y."/>
            <person name="Hua W."/>
            <person name="Sharpe A.G."/>
            <person name="Paterson A.H."/>
            <person name="Guan C."/>
            <person name="Wincker P."/>
        </authorList>
    </citation>
    <scope>NUCLEOTIDE SEQUENCE [LARGE SCALE GENOMIC DNA]</scope>
    <source>
        <strain evidence="11">cv. Darmor-bzh</strain>
    </source>
</reference>
<dbReference type="GO" id="GO:0046872">
    <property type="term" value="F:metal ion binding"/>
    <property type="evidence" value="ECO:0007669"/>
    <property type="project" value="UniProtKB-KW"/>
</dbReference>
<evidence type="ECO:0000256" key="2">
    <source>
        <dbReference type="ARBA" id="ARBA00022679"/>
    </source>
</evidence>
<keyword evidence="4" id="KW-0547">Nucleotide-binding</keyword>
<keyword evidence="7" id="KW-0460">Magnesium</keyword>
<evidence type="ECO:0000256" key="6">
    <source>
        <dbReference type="ARBA" id="ARBA00022840"/>
    </source>
</evidence>
<keyword evidence="3" id="KW-0479">Metal-binding</keyword>
<dbReference type="EMBL" id="HG994368">
    <property type="protein sequence ID" value="CAF1820607.1"/>
    <property type="molecule type" value="Genomic_DNA"/>
</dbReference>
<dbReference type="EMBL" id="LK036785">
    <property type="protein sequence ID" value="CDY68027.1"/>
    <property type="molecule type" value="Genomic_DNA"/>
</dbReference>
<dbReference type="AlphaFoldDB" id="A0A078JRH2"/>
<reference evidence="10" key="2">
    <citation type="submission" date="2014-06" db="EMBL/GenBank/DDBJ databases">
        <authorList>
            <person name="Genoscope - CEA"/>
        </authorList>
    </citation>
    <scope>NUCLEOTIDE SEQUENCE</scope>
</reference>
<dbReference type="Gramene" id="CDY68027">
    <property type="protein sequence ID" value="CDY68027"/>
    <property type="gene ID" value="GSBRNA2T00069122001"/>
</dbReference>
<dbReference type="Pfam" id="PF22973">
    <property type="entry name" value="GWD1_pHisD"/>
    <property type="match status" value="1"/>
</dbReference>
<dbReference type="Proteomes" id="UP001295469">
    <property type="component" value="Chromosome C04"/>
</dbReference>
<keyword evidence="5" id="KW-0418">Kinase</keyword>
<evidence type="ECO:0000256" key="7">
    <source>
        <dbReference type="ARBA" id="ARBA00022842"/>
    </source>
</evidence>
<dbReference type="Gene3D" id="3.30.1490.20">
    <property type="entry name" value="ATP-grasp fold, A domain"/>
    <property type="match status" value="1"/>
</dbReference>
<protein>
    <submittedName>
        <fullName evidence="9">(rape) hypothetical protein</fullName>
    </submittedName>
    <submittedName>
        <fullName evidence="10">BnaAnng25950D protein</fullName>
    </submittedName>
</protein>
<reference evidence="9" key="3">
    <citation type="submission" date="2021-01" db="EMBL/GenBank/DDBJ databases">
        <authorList>
            <consortium name="Genoscope - CEA"/>
            <person name="William W."/>
        </authorList>
    </citation>
    <scope>NUCLEOTIDE SEQUENCE</scope>
</reference>
<evidence type="ECO:0000259" key="8">
    <source>
        <dbReference type="Pfam" id="PF22973"/>
    </source>
</evidence>
<proteinExistence type="predicted"/>
<keyword evidence="6" id="KW-0067">ATP-binding</keyword>
<evidence type="ECO:0000256" key="3">
    <source>
        <dbReference type="ARBA" id="ARBA00022723"/>
    </source>
</evidence>
<name>A0A078JRH2_BRANA</name>
<evidence type="ECO:0000313" key="10">
    <source>
        <dbReference type="EMBL" id="CDY68027.1"/>
    </source>
</evidence>
<gene>
    <name evidence="10" type="primary">BnaAnng25950D</name>
    <name evidence="9" type="ORF">DARMORV10_C04P15580.1</name>
    <name evidence="10" type="ORF">GSBRNA2T00069122001</name>
</gene>
<dbReference type="PANTHER" id="PTHR46999">
    <property type="entry name" value="ALPHA-GLUCAN WATER DIKINASE 1, CHLOROPLASTIC-RELATED"/>
    <property type="match status" value="1"/>
</dbReference>
<dbReference type="InterPro" id="IPR054481">
    <property type="entry name" value="GWD1_pHisD"/>
</dbReference>
<comment type="cofactor">
    <cofactor evidence="1">
        <name>Mg(2+)</name>
        <dbReference type="ChEBI" id="CHEBI:18420"/>
    </cofactor>
</comment>
<accession>A0A078JRH2</accession>
<keyword evidence="2" id="KW-0808">Transferase</keyword>
<dbReference type="GO" id="GO:0016301">
    <property type="term" value="F:kinase activity"/>
    <property type="evidence" value="ECO:0007669"/>
    <property type="project" value="UniProtKB-KW"/>
</dbReference>
<dbReference type="GO" id="GO:0005524">
    <property type="term" value="F:ATP binding"/>
    <property type="evidence" value="ECO:0007669"/>
    <property type="project" value="UniProtKB-KW"/>
</dbReference>
<dbReference type="PaxDb" id="3708-A0A078JRH2"/>
<evidence type="ECO:0000256" key="5">
    <source>
        <dbReference type="ARBA" id="ARBA00022777"/>
    </source>
</evidence>
<evidence type="ECO:0000313" key="11">
    <source>
        <dbReference type="Proteomes" id="UP000028999"/>
    </source>
</evidence>
<keyword evidence="11" id="KW-1185">Reference proteome</keyword>
<dbReference type="Proteomes" id="UP000028999">
    <property type="component" value="Unassembled WGS sequence"/>
</dbReference>
<evidence type="ECO:0000256" key="1">
    <source>
        <dbReference type="ARBA" id="ARBA00001946"/>
    </source>
</evidence>
<dbReference type="PANTHER" id="PTHR46999:SF1">
    <property type="entry name" value="ALPHA-GLUCAN WATER DIKINASE 1, CHLOROPLASTIC"/>
    <property type="match status" value="1"/>
</dbReference>
<dbReference type="STRING" id="3708.A0A078JRH2"/>